<dbReference type="EMBL" id="ML208331">
    <property type="protein sequence ID" value="TFK69435.1"/>
    <property type="molecule type" value="Genomic_DNA"/>
</dbReference>
<evidence type="ECO:0000313" key="2">
    <source>
        <dbReference type="Proteomes" id="UP000308600"/>
    </source>
</evidence>
<sequence>MTSFAFVPRKLAAKPPKVTHQSPPSVTQAPVASSSSNPSKPEKAERRNELSDADYVALVCLAFSEYALWLNPDLRRTIDYADNEGFISLGKLLNSCSTLVGLGLTKSQVAIAKALRNLAAHLFDVRILLSNPSPSWTGPSFNDSTQPYEIRRKDWASAKEKVSKSKTDWDNLTVYVENIPTNHRNIIGIARCIQTLLAGQNDIERDVWIQGITLPAHHQDKPGAQPSCKGFALVTLSNSEDVDYLLKTWPWQRTSKDKEIETDTSEISNEATKFGLRVISKRDWEQLREEYLAYRQKLVDEINAFQDAQKPMTVAHDDQDIAVSSEPPPKKARLDVEVVSTQALEPGPPPLTLSSPFPYNCLVFVRHVHSETNKTTLRSLFTKTLKAIKEKDNTLDYVDYNKGMDSCHIRFSTPGPARALVDHFTSNPMAQTAGIDEACIAPDSDGAHNVAMKLEVVTGRREELYWEKVPEKIRKQAVQKAIALSSGVDGSEAKTIPLDPATGGGGAKKRKRRK</sequence>
<proteinExistence type="predicted"/>
<organism evidence="1 2">
    <name type="scientific">Pluteus cervinus</name>
    <dbReference type="NCBI Taxonomy" id="181527"/>
    <lineage>
        <taxon>Eukaryota</taxon>
        <taxon>Fungi</taxon>
        <taxon>Dikarya</taxon>
        <taxon>Basidiomycota</taxon>
        <taxon>Agaricomycotina</taxon>
        <taxon>Agaricomycetes</taxon>
        <taxon>Agaricomycetidae</taxon>
        <taxon>Agaricales</taxon>
        <taxon>Pluteineae</taxon>
        <taxon>Pluteaceae</taxon>
        <taxon>Pluteus</taxon>
    </lineage>
</organism>
<protein>
    <submittedName>
        <fullName evidence="1">Uncharacterized protein</fullName>
    </submittedName>
</protein>
<name>A0ACD3AUK9_9AGAR</name>
<dbReference type="Proteomes" id="UP000308600">
    <property type="component" value="Unassembled WGS sequence"/>
</dbReference>
<keyword evidence="2" id="KW-1185">Reference proteome</keyword>
<evidence type="ECO:0000313" key="1">
    <source>
        <dbReference type="EMBL" id="TFK69435.1"/>
    </source>
</evidence>
<reference evidence="1 2" key="1">
    <citation type="journal article" date="2019" name="Nat. Ecol. Evol.">
        <title>Megaphylogeny resolves global patterns of mushroom evolution.</title>
        <authorList>
            <person name="Varga T."/>
            <person name="Krizsan K."/>
            <person name="Foldi C."/>
            <person name="Dima B."/>
            <person name="Sanchez-Garcia M."/>
            <person name="Sanchez-Ramirez S."/>
            <person name="Szollosi G.J."/>
            <person name="Szarkandi J.G."/>
            <person name="Papp V."/>
            <person name="Albert L."/>
            <person name="Andreopoulos W."/>
            <person name="Angelini C."/>
            <person name="Antonin V."/>
            <person name="Barry K.W."/>
            <person name="Bougher N.L."/>
            <person name="Buchanan P."/>
            <person name="Buyck B."/>
            <person name="Bense V."/>
            <person name="Catcheside P."/>
            <person name="Chovatia M."/>
            <person name="Cooper J."/>
            <person name="Damon W."/>
            <person name="Desjardin D."/>
            <person name="Finy P."/>
            <person name="Geml J."/>
            <person name="Haridas S."/>
            <person name="Hughes K."/>
            <person name="Justo A."/>
            <person name="Karasinski D."/>
            <person name="Kautmanova I."/>
            <person name="Kiss B."/>
            <person name="Kocsube S."/>
            <person name="Kotiranta H."/>
            <person name="LaButti K.M."/>
            <person name="Lechner B.E."/>
            <person name="Liimatainen K."/>
            <person name="Lipzen A."/>
            <person name="Lukacs Z."/>
            <person name="Mihaltcheva S."/>
            <person name="Morgado L.N."/>
            <person name="Niskanen T."/>
            <person name="Noordeloos M.E."/>
            <person name="Ohm R.A."/>
            <person name="Ortiz-Santana B."/>
            <person name="Ovrebo C."/>
            <person name="Racz N."/>
            <person name="Riley R."/>
            <person name="Savchenko A."/>
            <person name="Shiryaev A."/>
            <person name="Soop K."/>
            <person name="Spirin V."/>
            <person name="Szebenyi C."/>
            <person name="Tomsovsky M."/>
            <person name="Tulloss R.E."/>
            <person name="Uehling J."/>
            <person name="Grigoriev I.V."/>
            <person name="Vagvolgyi C."/>
            <person name="Papp T."/>
            <person name="Martin F.M."/>
            <person name="Miettinen O."/>
            <person name="Hibbett D.S."/>
            <person name="Nagy L.G."/>
        </authorList>
    </citation>
    <scope>NUCLEOTIDE SEQUENCE [LARGE SCALE GENOMIC DNA]</scope>
    <source>
        <strain evidence="1 2">NL-1719</strain>
    </source>
</reference>
<gene>
    <name evidence="1" type="ORF">BDN72DRAFT_857727</name>
</gene>
<accession>A0ACD3AUK9</accession>